<dbReference type="CDD" id="cd08916">
    <property type="entry name" value="TrHb3_P"/>
    <property type="match status" value="1"/>
</dbReference>
<dbReference type="GO" id="GO:0046872">
    <property type="term" value="F:metal ion binding"/>
    <property type="evidence" value="ECO:0007669"/>
    <property type="project" value="UniProtKB-KW"/>
</dbReference>
<evidence type="ECO:0000256" key="2">
    <source>
        <dbReference type="ARBA" id="ARBA00022617"/>
    </source>
</evidence>
<dbReference type="Gene3D" id="1.10.490.10">
    <property type="entry name" value="Globins"/>
    <property type="match status" value="1"/>
</dbReference>
<feature type="binding site" description="distal binding residue" evidence="5">
    <location>
        <position position="41"/>
    </location>
    <ligand>
        <name>heme</name>
        <dbReference type="ChEBI" id="CHEBI:30413"/>
    </ligand>
    <ligandPart>
        <name>Fe</name>
        <dbReference type="ChEBI" id="CHEBI:18248"/>
    </ligandPart>
</feature>
<accession>A0A6L3ZI35</accession>
<dbReference type="InterPro" id="IPR001486">
    <property type="entry name" value="Hemoglobin_trunc"/>
</dbReference>
<evidence type="ECO:0000256" key="1">
    <source>
        <dbReference type="ARBA" id="ARBA00022448"/>
    </source>
</evidence>
<evidence type="ECO:0000313" key="6">
    <source>
        <dbReference type="EMBL" id="KAB2817248.1"/>
    </source>
</evidence>
<name>A0A6L3ZI35_9FLAO</name>
<evidence type="ECO:0000313" key="7">
    <source>
        <dbReference type="Proteomes" id="UP000484164"/>
    </source>
</evidence>
<protein>
    <submittedName>
        <fullName evidence="6">Group III truncated hemoglobin</fullName>
    </submittedName>
</protein>
<evidence type="ECO:0000256" key="5">
    <source>
        <dbReference type="PIRSR" id="PIRSR601486-1"/>
    </source>
</evidence>
<reference evidence="6 7" key="1">
    <citation type="submission" date="2019-10" db="EMBL/GenBank/DDBJ databases">
        <title>Genome sequence of Phaeocystidibacter marisrubri JCM30614 (type strain).</title>
        <authorList>
            <person name="Bowman J.P."/>
        </authorList>
    </citation>
    <scope>NUCLEOTIDE SEQUENCE [LARGE SCALE GENOMIC DNA]</scope>
    <source>
        <strain evidence="6 7">JCM 30614</strain>
    </source>
</reference>
<dbReference type="AlphaFoldDB" id="A0A6L3ZI35"/>
<dbReference type="EMBL" id="WBVQ01000001">
    <property type="protein sequence ID" value="KAB2817248.1"/>
    <property type="molecule type" value="Genomic_DNA"/>
</dbReference>
<dbReference type="RefSeq" id="WP_151691819.1">
    <property type="nucleotide sequence ID" value="NZ_BMGX01000002.1"/>
</dbReference>
<proteinExistence type="predicted"/>
<dbReference type="Pfam" id="PF01152">
    <property type="entry name" value="Bac_globin"/>
    <property type="match status" value="1"/>
</dbReference>
<keyword evidence="7" id="KW-1185">Reference proteome</keyword>
<keyword evidence="1" id="KW-0813">Transport</keyword>
<organism evidence="6 7">
    <name type="scientific">Phaeocystidibacter marisrubri</name>
    <dbReference type="NCBI Taxonomy" id="1577780"/>
    <lineage>
        <taxon>Bacteria</taxon>
        <taxon>Pseudomonadati</taxon>
        <taxon>Bacteroidota</taxon>
        <taxon>Flavobacteriia</taxon>
        <taxon>Flavobacteriales</taxon>
        <taxon>Phaeocystidibacteraceae</taxon>
        <taxon>Phaeocystidibacter</taxon>
    </lineage>
</organism>
<dbReference type="SUPFAM" id="SSF46458">
    <property type="entry name" value="Globin-like"/>
    <property type="match status" value="1"/>
</dbReference>
<sequence>MDISTREDIIRLVDTFYSRVMVDDLIGVFFTEVSPINLKEHMPIMYDFWETMLLGGSSYSGNAMHKHYSMNGRKRMKPEHFERWLTTWEYTVNELFSGTKADEAKTRAKHIANLMSHNMNSL</sequence>
<dbReference type="GO" id="GO:0020037">
    <property type="term" value="F:heme binding"/>
    <property type="evidence" value="ECO:0007669"/>
    <property type="project" value="InterPro"/>
</dbReference>
<dbReference type="InterPro" id="IPR009050">
    <property type="entry name" value="Globin-like_sf"/>
</dbReference>
<keyword evidence="4 5" id="KW-0408">Iron</keyword>
<dbReference type="Proteomes" id="UP000484164">
    <property type="component" value="Unassembled WGS sequence"/>
</dbReference>
<dbReference type="GO" id="GO:0019825">
    <property type="term" value="F:oxygen binding"/>
    <property type="evidence" value="ECO:0007669"/>
    <property type="project" value="InterPro"/>
</dbReference>
<comment type="caution">
    <text evidence="6">The sequence shown here is derived from an EMBL/GenBank/DDBJ whole genome shotgun (WGS) entry which is preliminary data.</text>
</comment>
<keyword evidence="2 5" id="KW-0349">Heme</keyword>
<evidence type="ECO:0000256" key="3">
    <source>
        <dbReference type="ARBA" id="ARBA00022723"/>
    </source>
</evidence>
<evidence type="ECO:0000256" key="4">
    <source>
        <dbReference type="ARBA" id="ARBA00023004"/>
    </source>
</evidence>
<dbReference type="InterPro" id="IPR012292">
    <property type="entry name" value="Globin/Proto"/>
</dbReference>
<dbReference type="OrthoDB" id="25954at2"/>
<keyword evidence="3 5" id="KW-0479">Metal-binding</keyword>
<gene>
    <name evidence="6" type="ORF">F8C82_02320</name>
</gene>